<evidence type="ECO:0000313" key="1">
    <source>
        <dbReference type="EMBL" id="QJR01734.1"/>
    </source>
</evidence>
<protein>
    <submittedName>
        <fullName evidence="1">DUF2280 domain-containing protein</fullName>
    </submittedName>
</protein>
<evidence type="ECO:0000313" key="2">
    <source>
        <dbReference type="Proteomes" id="UP000502611"/>
    </source>
</evidence>
<dbReference type="Pfam" id="PF10045">
    <property type="entry name" value="DUF2280"/>
    <property type="match status" value="1"/>
</dbReference>
<dbReference type="RefSeq" id="WP_169860453.1">
    <property type="nucleotide sequence ID" value="NZ_CP053021.1"/>
</dbReference>
<dbReference type="AlphaFoldDB" id="A0A6M4G539"/>
<dbReference type="Proteomes" id="UP000502611">
    <property type="component" value="Chromosome"/>
</dbReference>
<name>A0A6M4G539_SPHYA</name>
<organism evidence="1 2">
    <name type="scientific">Sphingobium yanoikuyae</name>
    <name type="common">Sphingomonas yanoikuyae</name>
    <dbReference type="NCBI Taxonomy" id="13690"/>
    <lineage>
        <taxon>Bacteria</taxon>
        <taxon>Pseudomonadati</taxon>
        <taxon>Pseudomonadota</taxon>
        <taxon>Alphaproteobacteria</taxon>
        <taxon>Sphingomonadales</taxon>
        <taxon>Sphingomonadaceae</taxon>
        <taxon>Sphingobium</taxon>
    </lineage>
</organism>
<accession>A0A6M4G539</accession>
<dbReference type="EMBL" id="CP053021">
    <property type="protein sequence ID" value="QJR01734.1"/>
    <property type="molecule type" value="Genomic_DNA"/>
</dbReference>
<proteinExistence type="predicted"/>
<reference evidence="1 2" key="1">
    <citation type="submission" date="2020-04" db="EMBL/GenBank/DDBJ databases">
        <title>The Whole Genome Analysis of High salt-tolerant Sphingobium yanoikuyae YC-XJ2 with Aryl organophosphorus flame retardants (aryl-OPFRs)-degrading capacity and characteristics of Related phosphotriesterase.</title>
        <authorList>
            <person name="Li X."/>
        </authorList>
    </citation>
    <scope>NUCLEOTIDE SEQUENCE [LARGE SCALE GENOMIC DNA]</scope>
    <source>
        <strain evidence="1 2">YC-XJ2</strain>
    </source>
</reference>
<sequence length="166" mass="18057">MAARQPSIPDEIKRFIINALAAFDTPSQVVAAVKEEFGVDVSRQAVEGHDPTKHAGRNLAAKWREMFEAARSGFINEATLVPIAHRATRLRALERMAKAAERKGNYPLAAAINKQAAEEMGNAYTNRRELTGRNGGPIQTEDRTPANLIEEAKRLGIDPSALGITG</sequence>
<dbReference type="InterPro" id="IPR018738">
    <property type="entry name" value="DUF2280"/>
</dbReference>
<gene>
    <name evidence="1" type="ORF">HH800_05720</name>
</gene>